<dbReference type="GO" id="GO:0006974">
    <property type="term" value="P:DNA damage response"/>
    <property type="evidence" value="ECO:0007669"/>
    <property type="project" value="UniProtKB-KW"/>
</dbReference>
<sequence>MQHQHHAAAVLDPIGENTKVANRMRLLHGRHAVGSGADSAVVIPQQGSNAHRASLGFYGGDILWLLNESEVGKVRVARDADGLFSNIPSDDKFYQVLPGNIIDFDGNQFKVTFPEPQFEDGKDSEMPPVLSDRHDDDSCASNDIVPASPVADSTLRSSQIDERCLSPSLVTAPEPEMIPISPLTPLTPVLAQQISGARTGSRAFQKGHEADHAVADIVSMNNGQPLTELSKLKEDTPMKDSDPMLVQSEIFAPPASRNRIISPTSLCASRKRRRPGLSRSLKVVPVEKVEDLRSSDLIEPESLVNLRQDRLENAGDLQQSTDQSADQIPESTEATTFEKILIPESKTTVSKNTSRSTRIPRPRKEAVVSLGNLPCVRASEKSDSDNMTTPSTMKTQDQASVTVPETLSPRSRPVKLARLPAKTAPPSHEPKHVLAQPLSKLTVMFTGIATDSFHQIVDQLGGSVTETFGKADVLVSDNKIRRTVKLMCCIPTAKCVVQEQWLTDSLSAGHFLDCQTYIVKDPKVEKQYGFKLENTLAQASRCNLLSNKSFWVAEGCTPSPSDFKPIIECSGGIFIEGPPPSSALEDTFVILSPDLEDEIEQFQRQAIPVYDKELILTGILRQSFQPSDFMIPTKIKSTKKMRKKTTN</sequence>
<dbReference type="CDD" id="cd18432">
    <property type="entry name" value="BRCT_PAXIP1_rpt6_like"/>
    <property type="match status" value="1"/>
</dbReference>
<evidence type="ECO:0000313" key="6">
    <source>
        <dbReference type="EMBL" id="CRZ02223.1"/>
    </source>
</evidence>
<evidence type="ECO:0000259" key="5">
    <source>
        <dbReference type="PROSITE" id="PS50172"/>
    </source>
</evidence>
<dbReference type="Pfam" id="PF16770">
    <property type="entry name" value="RTT107_BRCT_5"/>
    <property type="match status" value="1"/>
</dbReference>
<dbReference type="SMART" id="SM00292">
    <property type="entry name" value="BRCT"/>
    <property type="match status" value="1"/>
</dbReference>
<feature type="domain" description="BRCT" evidence="5">
    <location>
        <begin position="433"/>
        <end position="519"/>
    </location>
</feature>
<keyword evidence="3" id="KW-0539">Nucleus</keyword>
<dbReference type="Pfam" id="PF16589">
    <property type="entry name" value="BRCT_2"/>
    <property type="match status" value="1"/>
</dbReference>
<feature type="compositionally biased region" description="Polar residues" evidence="4">
    <location>
        <begin position="316"/>
        <end position="335"/>
    </location>
</feature>
<feature type="region of interest" description="Disordered" evidence="4">
    <location>
        <begin position="377"/>
        <end position="409"/>
    </location>
</feature>
<proteinExistence type="predicted"/>
<dbReference type="Gene3D" id="3.40.50.10190">
    <property type="entry name" value="BRCT domain"/>
    <property type="match status" value="2"/>
</dbReference>
<evidence type="ECO:0000256" key="4">
    <source>
        <dbReference type="SAM" id="MobiDB-lite"/>
    </source>
</evidence>
<evidence type="ECO:0000256" key="2">
    <source>
        <dbReference type="ARBA" id="ARBA00022763"/>
    </source>
</evidence>
<dbReference type="InterPro" id="IPR036420">
    <property type="entry name" value="BRCT_dom_sf"/>
</dbReference>
<feature type="region of interest" description="Disordered" evidence="4">
    <location>
        <begin position="343"/>
        <end position="362"/>
    </location>
</feature>
<dbReference type="EMBL" id="HACM01001781">
    <property type="protein sequence ID" value="CRZ02223.1"/>
    <property type="molecule type" value="Transcribed_RNA"/>
</dbReference>
<name>A0A0H5QJP3_9EUKA</name>
<dbReference type="InterPro" id="IPR051579">
    <property type="entry name" value="DDR_Transcriptional_Reg"/>
</dbReference>
<feature type="compositionally biased region" description="Polar residues" evidence="4">
    <location>
        <begin position="385"/>
        <end position="409"/>
    </location>
</feature>
<dbReference type="SUPFAM" id="SSF52113">
    <property type="entry name" value="BRCT domain"/>
    <property type="match status" value="1"/>
</dbReference>
<dbReference type="InterPro" id="IPR001357">
    <property type="entry name" value="BRCT_dom"/>
</dbReference>
<dbReference type="PROSITE" id="PS50172">
    <property type="entry name" value="BRCT"/>
    <property type="match status" value="1"/>
</dbReference>
<comment type="subcellular location">
    <subcellularLocation>
        <location evidence="1">Nucleus</location>
    </subcellularLocation>
</comment>
<dbReference type="PANTHER" id="PTHR23196:SF1">
    <property type="entry name" value="PAX-INTERACTING PROTEIN 1"/>
    <property type="match status" value="1"/>
</dbReference>
<evidence type="ECO:0000256" key="3">
    <source>
        <dbReference type="ARBA" id="ARBA00023242"/>
    </source>
</evidence>
<evidence type="ECO:0000256" key="1">
    <source>
        <dbReference type="ARBA" id="ARBA00004123"/>
    </source>
</evidence>
<dbReference type="AlphaFoldDB" id="A0A0H5QJP3"/>
<accession>A0A0H5QJP3</accession>
<dbReference type="PANTHER" id="PTHR23196">
    <property type="entry name" value="PAX TRANSCRIPTION ACTIVATION DOMAIN INTERACTING PROTEIN"/>
    <property type="match status" value="1"/>
</dbReference>
<organism evidence="6">
    <name type="scientific">Spongospora subterranea</name>
    <dbReference type="NCBI Taxonomy" id="70186"/>
    <lineage>
        <taxon>Eukaryota</taxon>
        <taxon>Sar</taxon>
        <taxon>Rhizaria</taxon>
        <taxon>Endomyxa</taxon>
        <taxon>Phytomyxea</taxon>
        <taxon>Plasmodiophorida</taxon>
        <taxon>Plasmodiophoridae</taxon>
        <taxon>Spongospora</taxon>
    </lineage>
</organism>
<feature type="region of interest" description="Disordered" evidence="4">
    <location>
        <begin position="316"/>
        <end position="337"/>
    </location>
</feature>
<reference evidence="6" key="1">
    <citation type="submission" date="2015-04" db="EMBL/GenBank/DDBJ databases">
        <title>The genome sequence of the plant pathogenic Rhizarian Plasmodiophora brassicae reveals insights in its biotrophic life cycle and the origin of chitin synthesis.</title>
        <authorList>
            <person name="Schwelm A."/>
            <person name="Fogelqvist J."/>
            <person name="Knaust A."/>
            <person name="Julke S."/>
            <person name="Lilja T."/>
            <person name="Dhandapani V."/>
            <person name="Bonilla-Rosso G."/>
            <person name="Karlsson M."/>
            <person name="Shevchenko A."/>
            <person name="Choi S.R."/>
            <person name="Kim H.G."/>
            <person name="Park J.Y."/>
            <person name="Lim Y.P."/>
            <person name="Ludwig-Muller J."/>
            <person name="Dixelius C."/>
        </authorList>
    </citation>
    <scope>NUCLEOTIDE SEQUENCE</scope>
    <source>
        <tissue evidence="6">Potato root galls</tissue>
    </source>
</reference>
<dbReference type="GO" id="GO:0005634">
    <property type="term" value="C:nucleus"/>
    <property type="evidence" value="ECO:0007669"/>
    <property type="project" value="UniProtKB-SubCell"/>
</dbReference>
<feature type="compositionally biased region" description="Polar residues" evidence="4">
    <location>
        <begin position="345"/>
        <end position="357"/>
    </location>
</feature>
<protein>
    <recommendedName>
        <fullName evidence="5">BRCT domain-containing protein</fullName>
    </recommendedName>
</protein>
<keyword evidence="2" id="KW-0227">DNA damage</keyword>